<gene>
    <name evidence="1" type="ORF">ACFQHR_09365</name>
</gene>
<accession>A0ABW2DJM8</accession>
<reference evidence="2" key="1">
    <citation type="journal article" date="2019" name="Int. J. Syst. Evol. Microbiol.">
        <title>The Global Catalogue of Microorganisms (GCM) 10K type strain sequencing project: providing services to taxonomists for standard genome sequencing and annotation.</title>
        <authorList>
            <consortium name="The Broad Institute Genomics Platform"/>
            <consortium name="The Broad Institute Genome Sequencing Center for Infectious Disease"/>
            <person name="Wu L."/>
            <person name="Ma J."/>
        </authorList>
    </citation>
    <scope>NUCLEOTIDE SEQUENCE [LARGE SCALE GENOMIC DNA]</scope>
    <source>
        <strain evidence="2">CGMCC 4.7393</strain>
    </source>
</reference>
<keyword evidence="2" id="KW-1185">Reference proteome</keyword>
<comment type="caution">
    <text evidence="1">The sequence shown here is derived from an EMBL/GenBank/DDBJ whole genome shotgun (WGS) entry which is preliminary data.</text>
</comment>
<dbReference type="RefSeq" id="WP_066618377.1">
    <property type="nucleotide sequence ID" value="NZ_JBHSYQ010000003.1"/>
</dbReference>
<dbReference type="Proteomes" id="UP001596405">
    <property type="component" value="Unassembled WGS sequence"/>
</dbReference>
<name>A0ABW2DJM8_9BACT</name>
<dbReference type="EMBL" id="JBHSYQ010000003">
    <property type="protein sequence ID" value="MFC6997835.1"/>
    <property type="molecule type" value="Genomic_DNA"/>
</dbReference>
<sequence>MKLAPLKSEILRARFDTSFTDEEYRKRFGLVIQQQDSRLKSSGASMPEDVILEWDDFVKELEDGYHDCPPEYDNDLDLARSWIDVLYSSAELANFNEHQSFKRIIDRIDEKFLELTQEMPHIPSDWHWTHRRALKRAGREYADFINIHWEQRHGVRVEVID</sequence>
<evidence type="ECO:0000313" key="2">
    <source>
        <dbReference type="Proteomes" id="UP001596405"/>
    </source>
</evidence>
<proteinExistence type="predicted"/>
<evidence type="ECO:0000313" key="1">
    <source>
        <dbReference type="EMBL" id="MFC6997835.1"/>
    </source>
</evidence>
<organism evidence="1 2">
    <name type="scientific">Rufibacter roseus</name>
    <dbReference type="NCBI Taxonomy" id="1567108"/>
    <lineage>
        <taxon>Bacteria</taxon>
        <taxon>Pseudomonadati</taxon>
        <taxon>Bacteroidota</taxon>
        <taxon>Cytophagia</taxon>
        <taxon>Cytophagales</taxon>
        <taxon>Hymenobacteraceae</taxon>
        <taxon>Rufibacter</taxon>
    </lineage>
</organism>
<protein>
    <submittedName>
        <fullName evidence="1">Uncharacterized protein</fullName>
    </submittedName>
</protein>